<gene>
    <name evidence="8" type="ORF">CFRA_00595</name>
</gene>
<proteinExistence type="inferred from homology"/>
<accession>A0A1L7CQD9</accession>
<evidence type="ECO:0000256" key="3">
    <source>
        <dbReference type="ARBA" id="ARBA00022630"/>
    </source>
</evidence>
<sequence>MLTVDEAIRSRRATRKYTDQVPSDEVVDRVAELALEAPSAFNAQMRDLVVVRDHDVKQALFDASGQRQFLDAPVVFVAVGRSEVEQDDDEEILGAERAKNLRAGRAKRSEAVRREHGLRDAMLVAGFLLVAAQAEGLATSPTTGWDEEKVKEAIGLGGRADRSIALVVAAGYPDETPAHPGRAASRRVNDRY</sequence>
<name>A0A1L7CQD9_9CORY</name>
<dbReference type="Gene3D" id="3.40.109.10">
    <property type="entry name" value="NADH Oxidase"/>
    <property type="match status" value="1"/>
</dbReference>
<evidence type="ECO:0000313" key="9">
    <source>
        <dbReference type="Proteomes" id="UP000185434"/>
    </source>
</evidence>
<dbReference type="Proteomes" id="UP000185434">
    <property type="component" value="Chromosome"/>
</dbReference>
<reference evidence="8 9" key="1">
    <citation type="submission" date="2014-08" db="EMBL/GenBank/DDBJ databases">
        <title>Complete genome sequence of Corynebacterium frankenforstense ST18(T) (=DSM 45800(T)), isolated from raw cow milk.</title>
        <authorList>
            <person name="Ruckert C."/>
            <person name="Albersmeier A."/>
            <person name="Winkler A."/>
            <person name="Lipski A."/>
            <person name="Kalinowski J."/>
        </authorList>
    </citation>
    <scope>NUCLEOTIDE SEQUENCE [LARGE SCALE GENOMIC DNA]</scope>
    <source>
        <strain evidence="8 9">ST18</strain>
    </source>
</reference>
<feature type="domain" description="Nitroreductase" evidence="7">
    <location>
        <begin position="8"/>
        <end position="172"/>
    </location>
</feature>
<feature type="region of interest" description="Disordered" evidence="6">
    <location>
        <begin position="173"/>
        <end position="192"/>
    </location>
</feature>
<dbReference type="PANTHER" id="PTHR43673:SF2">
    <property type="entry name" value="NITROREDUCTASE"/>
    <property type="match status" value="1"/>
</dbReference>
<dbReference type="InterPro" id="IPR029479">
    <property type="entry name" value="Nitroreductase"/>
</dbReference>
<evidence type="ECO:0000313" key="8">
    <source>
        <dbReference type="EMBL" id="APT88037.1"/>
    </source>
</evidence>
<comment type="similarity">
    <text evidence="2">Belongs to the nitroreductase family.</text>
</comment>
<keyword evidence="3" id="KW-0285">Flavoprotein</keyword>
<dbReference type="InterPro" id="IPR000415">
    <property type="entry name" value="Nitroreductase-like"/>
</dbReference>
<dbReference type="SUPFAM" id="SSF55469">
    <property type="entry name" value="FMN-dependent nitroreductase-like"/>
    <property type="match status" value="1"/>
</dbReference>
<dbReference type="STRING" id="1437875.CFRA_00595"/>
<dbReference type="EMBL" id="CP009247">
    <property type="protein sequence ID" value="APT88037.1"/>
    <property type="molecule type" value="Genomic_DNA"/>
</dbReference>
<dbReference type="KEGG" id="cfk:CFRA_00595"/>
<keyword evidence="4" id="KW-0288">FMN</keyword>
<dbReference type="RefSeq" id="WP_075663011.1">
    <property type="nucleotide sequence ID" value="NZ_CP009247.1"/>
</dbReference>
<dbReference type="Pfam" id="PF00881">
    <property type="entry name" value="Nitroreductase"/>
    <property type="match status" value="1"/>
</dbReference>
<evidence type="ECO:0000259" key="7">
    <source>
        <dbReference type="Pfam" id="PF00881"/>
    </source>
</evidence>
<dbReference type="GO" id="GO:0016491">
    <property type="term" value="F:oxidoreductase activity"/>
    <property type="evidence" value="ECO:0007669"/>
    <property type="project" value="UniProtKB-KW"/>
</dbReference>
<evidence type="ECO:0000256" key="1">
    <source>
        <dbReference type="ARBA" id="ARBA00001917"/>
    </source>
</evidence>
<dbReference type="AlphaFoldDB" id="A0A1L7CQD9"/>
<dbReference type="PANTHER" id="PTHR43673">
    <property type="entry name" value="NAD(P)H NITROREDUCTASE YDGI-RELATED"/>
    <property type="match status" value="1"/>
</dbReference>
<evidence type="ECO:0000256" key="6">
    <source>
        <dbReference type="SAM" id="MobiDB-lite"/>
    </source>
</evidence>
<organism evidence="8 9">
    <name type="scientific">Corynebacterium frankenforstense DSM 45800</name>
    <dbReference type="NCBI Taxonomy" id="1437875"/>
    <lineage>
        <taxon>Bacteria</taxon>
        <taxon>Bacillati</taxon>
        <taxon>Actinomycetota</taxon>
        <taxon>Actinomycetes</taxon>
        <taxon>Mycobacteriales</taxon>
        <taxon>Corynebacteriaceae</taxon>
        <taxon>Corynebacterium</taxon>
    </lineage>
</organism>
<evidence type="ECO:0000256" key="2">
    <source>
        <dbReference type="ARBA" id="ARBA00007118"/>
    </source>
</evidence>
<evidence type="ECO:0000256" key="5">
    <source>
        <dbReference type="ARBA" id="ARBA00023002"/>
    </source>
</evidence>
<protein>
    <submittedName>
        <fullName evidence="8">Dehydrogenase</fullName>
    </submittedName>
</protein>
<keyword evidence="9" id="KW-1185">Reference proteome</keyword>
<keyword evidence="5" id="KW-0560">Oxidoreductase</keyword>
<dbReference type="OrthoDB" id="9809288at2"/>
<evidence type="ECO:0000256" key="4">
    <source>
        <dbReference type="ARBA" id="ARBA00022643"/>
    </source>
</evidence>
<comment type="cofactor">
    <cofactor evidence="1">
        <name>FMN</name>
        <dbReference type="ChEBI" id="CHEBI:58210"/>
    </cofactor>
</comment>